<reference evidence="2 3" key="1">
    <citation type="submission" date="2015-04" db="EMBL/GenBank/DDBJ databases">
        <title>Complete genome sequence of Schizopora paradoxa KUC8140, a cosmopolitan wood degrader in East Asia.</title>
        <authorList>
            <consortium name="DOE Joint Genome Institute"/>
            <person name="Min B."/>
            <person name="Park H."/>
            <person name="Jang Y."/>
            <person name="Kim J.-J."/>
            <person name="Kim K.H."/>
            <person name="Pangilinan J."/>
            <person name="Lipzen A."/>
            <person name="Riley R."/>
            <person name="Grigoriev I.V."/>
            <person name="Spatafora J.W."/>
            <person name="Choi I.-G."/>
        </authorList>
    </citation>
    <scope>NUCLEOTIDE SEQUENCE [LARGE SCALE GENOMIC DNA]</scope>
    <source>
        <strain evidence="2 3">KUC8140</strain>
    </source>
</reference>
<dbReference type="Proteomes" id="UP000053477">
    <property type="component" value="Unassembled WGS sequence"/>
</dbReference>
<dbReference type="OrthoDB" id="2418900at2759"/>
<organism evidence="2 3">
    <name type="scientific">Schizopora paradoxa</name>
    <dbReference type="NCBI Taxonomy" id="27342"/>
    <lineage>
        <taxon>Eukaryota</taxon>
        <taxon>Fungi</taxon>
        <taxon>Dikarya</taxon>
        <taxon>Basidiomycota</taxon>
        <taxon>Agaricomycotina</taxon>
        <taxon>Agaricomycetes</taxon>
        <taxon>Hymenochaetales</taxon>
        <taxon>Schizoporaceae</taxon>
        <taxon>Schizopora</taxon>
    </lineage>
</organism>
<feature type="region of interest" description="Disordered" evidence="1">
    <location>
        <begin position="102"/>
        <end position="143"/>
    </location>
</feature>
<keyword evidence="3" id="KW-1185">Reference proteome</keyword>
<feature type="region of interest" description="Disordered" evidence="1">
    <location>
        <begin position="36"/>
        <end position="82"/>
    </location>
</feature>
<sequence length="1021" mass="115642">MSNHITYDSYECKYCNHLPFRTAKNLKLHIRNSAKCAEKDRTRAQPVARKHHLDDPEIDDRSDDEPTEPNNEAEDDNSFEPNPIYDELFTRFEAAIDALPGSAAEPSREPLPGIASNADSSTSVQEKSHWVEDFPRPAGETYGKGKTRFDEILEYESSMDWGEYGPFESKSEWELAKFLFKNMNKSKTDEFLKLDAIQDDVQPSFNNSRELLGKIDDLPKGPEWFCESITIEGDVSDANGKPVSEEVELWGRDILEGIAELFGKPSIEGMLHKPERHYTDSDGTEQIISQSNTASAWWDAQEDLPDGATVVPLIIGSDKTQLSVFSGDKSAWPVYLTIGNIPKADRRCPSKRTQFLLGYLPVTKLKIFSNKNTRRVQIYRLFHRCMRRLLGPLYNLKEKELVEMVGSDSMIRRCFIFLLAYVADHPEQCLVSCNAESMCPTCDRRAKERENPVAGKTKDTADLVNILRDHGNNLEPQEFDDLNLRSIPEPFWAGLQNCDISMAFAPDLLHQMYKGVFKEHLVSWCTEAISADSNVAEREVDSRFIATPSHSELKSFKDGISGISQWTGAEFKEMAKIFYAIIVDAVDERVAIAAKALLDFLEYARLQVQTTTTLRAMDVALGRFHKYKDVFVEKGIRDHFNIPKVHALVHYVAKIKRLGTNDGFNTEATERLHIGMAKEAYRASNRRDYHAQMTRHLSRLESLELFGEYLAWKKERRVKDVEANTHATQDTTSILGKRARQAGDSSADPQLANNAPPAKRYKISKRPRTGDRAVPLAILKERHQVHEFTPALTKFLNAEGNGDTHLFNESARFDTFTRFSVTLPKLYHMPEEDDDKRKDRIRARPATARSGRKKAKPAAFDTVLARCNNNHAVGSVEESLDLKGLRAAQVRLIFKLPEEFKCSEHLAYVEWMNPFRDPQPNGLYQLSRSMQRGSKRNAEIIPLRNIVSSCHLVPRFGKLKCHILYYNDGIVMFPLGGRLHTTFASAEQVEKKCEPCAPSAFAAAACGYHIKPSASDKGFGI</sequence>
<dbReference type="Pfam" id="PF18759">
    <property type="entry name" value="Plavaka"/>
    <property type="match status" value="1"/>
</dbReference>
<dbReference type="AlphaFoldDB" id="A0A0H2SC20"/>
<dbReference type="InterPro" id="IPR041078">
    <property type="entry name" value="Plavaka"/>
</dbReference>
<feature type="compositionally biased region" description="Acidic residues" evidence="1">
    <location>
        <begin position="56"/>
        <end position="78"/>
    </location>
</feature>
<evidence type="ECO:0000256" key="1">
    <source>
        <dbReference type="SAM" id="MobiDB-lite"/>
    </source>
</evidence>
<feature type="compositionally biased region" description="Polar residues" evidence="1">
    <location>
        <begin position="743"/>
        <end position="753"/>
    </location>
</feature>
<evidence type="ECO:0000313" key="2">
    <source>
        <dbReference type="EMBL" id="KLO14426.1"/>
    </source>
</evidence>
<feature type="region of interest" description="Disordered" evidence="1">
    <location>
        <begin position="831"/>
        <end position="855"/>
    </location>
</feature>
<protein>
    <recommendedName>
        <fullName evidence="4">C2H2-type domain-containing protein</fullName>
    </recommendedName>
</protein>
<feature type="compositionally biased region" description="Basic and acidic residues" evidence="1">
    <location>
        <begin position="126"/>
        <end position="135"/>
    </location>
</feature>
<dbReference type="InParanoid" id="A0A0H2SC20"/>
<proteinExistence type="predicted"/>
<feature type="region of interest" description="Disordered" evidence="1">
    <location>
        <begin position="729"/>
        <end position="767"/>
    </location>
</feature>
<accession>A0A0H2SC20</accession>
<evidence type="ECO:0000313" key="3">
    <source>
        <dbReference type="Proteomes" id="UP000053477"/>
    </source>
</evidence>
<evidence type="ECO:0008006" key="4">
    <source>
        <dbReference type="Google" id="ProtNLM"/>
    </source>
</evidence>
<name>A0A0H2SC20_9AGAM</name>
<gene>
    <name evidence="2" type="ORF">SCHPADRAFT_927923</name>
</gene>
<dbReference type="EMBL" id="KQ085944">
    <property type="protein sequence ID" value="KLO14426.1"/>
    <property type="molecule type" value="Genomic_DNA"/>
</dbReference>
<dbReference type="STRING" id="27342.A0A0H2SC20"/>